<feature type="transmembrane region" description="Helical" evidence="1">
    <location>
        <begin position="27"/>
        <end position="47"/>
    </location>
</feature>
<keyword evidence="1" id="KW-0472">Membrane</keyword>
<feature type="transmembrane region" description="Helical" evidence="1">
    <location>
        <begin position="82"/>
        <end position="102"/>
    </location>
</feature>
<protein>
    <submittedName>
        <fullName evidence="2">Uncharacterized protein</fullName>
    </submittedName>
</protein>
<dbReference type="AlphaFoldDB" id="K7R5K1"/>
<keyword evidence="1" id="KW-1133">Transmembrane helix</keyword>
<dbReference type="Proteomes" id="UP000000211">
    <property type="component" value="Chromosome"/>
</dbReference>
<dbReference type="EMBL" id="CP003249">
    <property type="protein sequence ID" value="AFV76219.1"/>
    <property type="molecule type" value="Genomic_DNA"/>
</dbReference>
<sequence>MRRLFPALKALPDPKAPLEERRRGLRAYALGLLSLHGLVLLLLLPLLPARGHPFLWGLALLGLGGVALWVQGSLREEGPSAPLVAVGLGGAGFFFLGVVGLLLRPEGLFLLLLGGGFFLLVLRSAEAALARPQGSPGSGGGPGPGSP</sequence>
<evidence type="ECO:0000313" key="2">
    <source>
        <dbReference type="EMBL" id="AFV76219.1"/>
    </source>
</evidence>
<organism evidence="2 3">
    <name type="scientific">Thermus oshimai JL-2</name>
    <dbReference type="NCBI Taxonomy" id="751945"/>
    <lineage>
        <taxon>Bacteria</taxon>
        <taxon>Thermotogati</taxon>
        <taxon>Deinococcota</taxon>
        <taxon>Deinococci</taxon>
        <taxon>Thermales</taxon>
        <taxon>Thermaceae</taxon>
        <taxon>Thermus</taxon>
    </lineage>
</organism>
<dbReference type="eggNOG" id="ENOG5030PUZ">
    <property type="taxonomic scope" value="Bacteria"/>
</dbReference>
<dbReference type="RefSeq" id="WP_016329409.1">
    <property type="nucleotide sequence ID" value="NC_019386.1"/>
</dbReference>
<dbReference type="HOGENOM" id="CLU_1834238_0_0_0"/>
<feature type="transmembrane region" description="Helical" evidence="1">
    <location>
        <begin position="53"/>
        <end position="70"/>
    </location>
</feature>
<keyword evidence="3" id="KW-1185">Reference proteome</keyword>
<evidence type="ECO:0000313" key="3">
    <source>
        <dbReference type="Proteomes" id="UP000000211"/>
    </source>
</evidence>
<accession>K7R5K1</accession>
<name>K7R5K1_THEOS</name>
<keyword evidence="1" id="KW-0812">Transmembrane</keyword>
<gene>
    <name evidence="2" type="ORF">Theos_1177</name>
</gene>
<evidence type="ECO:0000256" key="1">
    <source>
        <dbReference type="SAM" id="Phobius"/>
    </source>
</evidence>
<proteinExistence type="predicted"/>
<reference evidence="2 3" key="1">
    <citation type="journal article" date="2013" name="Genome Announc.">
        <title>Whole Genome Sequencing of Thermus oshimai JL-2 and Thermus thermophilus JL-18, Incomplete Denitrifiers from the United States Great Basin.</title>
        <authorList>
            <person name="Murugapiran S.K."/>
            <person name="Huntemann M."/>
            <person name="Wei C.L."/>
            <person name="Han J."/>
            <person name="Detter J.C."/>
            <person name="Han C.S."/>
            <person name="Erkkila T.H."/>
            <person name="Teshima H."/>
            <person name="Chen A."/>
            <person name="Kyrpides N."/>
            <person name="Mavrommatis K."/>
            <person name="Markowitz V."/>
            <person name="Szeto E."/>
            <person name="Ivanova N."/>
            <person name="Pagani I."/>
            <person name="Lam J."/>
            <person name="McDonald A.I."/>
            <person name="Dodsworth J.A."/>
            <person name="Pati A."/>
            <person name="Goodwin L."/>
            <person name="Peters L."/>
            <person name="Pitluck S."/>
            <person name="Woyke T."/>
            <person name="Hedlund B.P."/>
        </authorList>
    </citation>
    <scope>NUCLEOTIDE SEQUENCE</scope>
    <source>
        <strain evidence="2 3">JL-2</strain>
    </source>
</reference>
<feature type="transmembrane region" description="Helical" evidence="1">
    <location>
        <begin position="108"/>
        <end position="125"/>
    </location>
</feature>
<dbReference type="KEGG" id="tos:Theos_1177"/>
<dbReference type="STRING" id="751945.Theos_1177"/>